<dbReference type="PROSITE" id="PS51192">
    <property type="entry name" value="HELICASE_ATP_BIND_1"/>
    <property type="match status" value="1"/>
</dbReference>
<evidence type="ECO:0000313" key="2">
    <source>
        <dbReference type="EMBL" id="GGD12594.1"/>
    </source>
</evidence>
<accession>A0ABQ1Q5T8</accession>
<organism evidence="2 3">
    <name type="scientific">Nocardioides daphniae</name>
    <dbReference type="NCBI Taxonomy" id="402297"/>
    <lineage>
        <taxon>Bacteria</taxon>
        <taxon>Bacillati</taxon>
        <taxon>Actinomycetota</taxon>
        <taxon>Actinomycetes</taxon>
        <taxon>Propionibacteriales</taxon>
        <taxon>Nocardioidaceae</taxon>
        <taxon>Nocardioides</taxon>
    </lineage>
</organism>
<protein>
    <recommendedName>
        <fullName evidence="1">Helicase ATP-binding domain-containing protein</fullName>
    </recommendedName>
</protein>
<dbReference type="InterPro" id="IPR027417">
    <property type="entry name" value="P-loop_NTPase"/>
</dbReference>
<name>A0ABQ1Q5T8_9ACTN</name>
<reference evidence="3" key="1">
    <citation type="journal article" date="2019" name="Int. J. Syst. Evol. Microbiol.">
        <title>The Global Catalogue of Microorganisms (GCM) 10K type strain sequencing project: providing services to taxonomists for standard genome sequencing and annotation.</title>
        <authorList>
            <consortium name="The Broad Institute Genomics Platform"/>
            <consortium name="The Broad Institute Genome Sequencing Center for Infectious Disease"/>
            <person name="Wu L."/>
            <person name="Ma J."/>
        </authorList>
    </citation>
    <scope>NUCLEOTIDE SEQUENCE [LARGE SCALE GENOMIC DNA]</scope>
    <source>
        <strain evidence="3">CCM 7403</strain>
    </source>
</reference>
<comment type="caution">
    <text evidence="2">The sequence shown here is derived from an EMBL/GenBank/DDBJ whole genome shotgun (WGS) entry which is preliminary data.</text>
</comment>
<dbReference type="Pfam" id="PF04851">
    <property type="entry name" value="ResIII"/>
    <property type="match status" value="1"/>
</dbReference>
<keyword evidence="3" id="KW-1185">Reference proteome</keyword>
<gene>
    <name evidence="2" type="ORF">GCM10007231_09490</name>
</gene>
<dbReference type="InterPro" id="IPR014001">
    <property type="entry name" value="Helicase_ATP-bd"/>
</dbReference>
<dbReference type="SMART" id="SM00487">
    <property type="entry name" value="DEXDc"/>
    <property type="match status" value="1"/>
</dbReference>
<feature type="domain" description="Helicase ATP-binding" evidence="1">
    <location>
        <begin position="28"/>
        <end position="237"/>
    </location>
</feature>
<evidence type="ECO:0000259" key="1">
    <source>
        <dbReference type="PROSITE" id="PS51192"/>
    </source>
</evidence>
<dbReference type="InterPro" id="IPR006935">
    <property type="entry name" value="Helicase/UvrB_N"/>
</dbReference>
<dbReference type="SUPFAM" id="SSF52540">
    <property type="entry name" value="P-loop containing nucleoside triphosphate hydrolases"/>
    <property type="match status" value="1"/>
</dbReference>
<dbReference type="Gene3D" id="3.40.50.300">
    <property type="entry name" value="P-loop containing nucleotide triphosphate hydrolases"/>
    <property type="match status" value="2"/>
</dbReference>
<evidence type="ECO:0000313" key="3">
    <source>
        <dbReference type="Proteomes" id="UP000630594"/>
    </source>
</evidence>
<sequence>MRYTLKDYQADAVGETLAELVSARDFYRSASKRVSSVALAATTGAGKTVMAAAAIETLFFGSDEYSIAPANDAVVLWFSDDPSLNQQTLRRIQQASDRLRRRLVTVEHPFPHRKLKAGHVYFLNTSKLSRNSLLVRRTQTDNSDPLPGTANPDTVPFTFWETLRNTINDTDLTLFMVLDEAHRGMGKRAAERPTIVQRLINGHDDVPPIPVVWGISATPKRFDEAMTEANVQQSRVHLGTIQVDPVRIQESGLIKDDVILDFPREAGDFSTVLLARGVRRVREMSRAWDDYVSAQEESEKVKPLLVLQVPNRPDSTQVANALNTIREEWPELEHDAVAHVFGERTTMAFGGHVVPYIQPERVQDTEHVRVLLAKDAISTGWDCPRAEVMVSFRPAKDEDHITQLLGRMVRTPLARRIEGNNVLNSVECILPRFDKANAVRVIERIMGGEAGTPGTGSRVLVDPQVMMPNPNIADEVWQIFADLPTETLPRKHANPIKRLTSLAHALAMDKLVERAGRLAHNHLHNVLNGVAAQYAKDLETAVNDVLTVEGGSLHAHKGMISEANWTEIADDRSIQESYRRGARVVSPDVARTYLDHLAQDADDEESLRDAHVKVAALAMLPQTRPRLDEAADELATQWLSQHRVAIKSLPEARQSLYAEIAAMSTDPQRVSIAMPRNRQEETQREVDGEPQRMEHRESHLLSGPDGLFPVGKLNDDELAVLDTESQRPGFLAWYRNPTGGRDALGVAYQDRHGEWRTLRPDFVFFHDVVGVGVRPSIVDPHGAWLPDALAKLRGLARFAEQYGQEFHRIEAISKIDNRLRVIDLQVEKVRQRVLEAADAETAYLENAIAY</sequence>
<dbReference type="EMBL" id="BMCK01000001">
    <property type="protein sequence ID" value="GGD12594.1"/>
    <property type="molecule type" value="Genomic_DNA"/>
</dbReference>
<proteinExistence type="predicted"/>
<dbReference type="RefSeq" id="WP_188421010.1">
    <property type="nucleotide sequence ID" value="NZ_BMCK01000001.1"/>
</dbReference>
<dbReference type="Proteomes" id="UP000630594">
    <property type="component" value="Unassembled WGS sequence"/>
</dbReference>